<dbReference type="FunCoup" id="A0A6P7MVY2">
    <property type="interactions" value="810"/>
</dbReference>
<dbReference type="GO" id="GO:1901096">
    <property type="term" value="P:regulation of autophagosome maturation"/>
    <property type="evidence" value="ECO:0007669"/>
    <property type="project" value="TreeGrafter"/>
</dbReference>
<dbReference type="AlphaFoldDB" id="A0A6P7MVY2"/>
<feature type="domain" description="Rab-GAP TBC" evidence="3">
    <location>
        <begin position="202"/>
        <end position="408"/>
    </location>
</feature>
<evidence type="ECO:0000259" key="3">
    <source>
        <dbReference type="PROSITE" id="PS50086"/>
    </source>
</evidence>
<dbReference type="KEGG" id="bspl:114858273"/>
<dbReference type="PANTHER" id="PTHR22957">
    <property type="entry name" value="TBC1 DOMAIN FAMILY MEMBER GTPASE-ACTIVATING PROTEIN"/>
    <property type="match status" value="1"/>
</dbReference>
<reference evidence="5" key="1">
    <citation type="submission" date="2025-08" db="UniProtKB">
        <authorList>
            <consortium name="RefSeq"/>
        </authorList>
    </citation>
    <scope>IDENTIFICATION</scope>
</reference>
<feature type="compositionally biased region" description="Low complexity" evidence="2">
    <location>
        <begin position="780"/>
        <end position="792"/>
    </location>
</feature>
<dbReference type="Proteomes" id="UP000515150">
    <property type="component" value="Chromosome 7"/>
</dbReference>
<protein>
    <submittedName>
        <fullName evidence="5">TBC1 domain family member 25</fullName>
    </submittedName>
</protein>
<organism evidence="4 5">
    <name type="scientific">Betta splendens</name>
    <name type="common">Siamese fighting fish</name>
    <dbReference type="NCBI Taxonomy" id="158456"/>
    <lineage>
        <taxon>Eukaryota</taxon>
        <taxon>Metazoa</taxon>
        <taxon>Chordata</taxon>
        <taxon>Craniata</taxon>
        <taxon>Vertebrata</taxon>
        <taxon>Euteleostomi</taxon>
        <taxon>Actinopterygii</taxon>
        <taxon>Neopterygii</taxon>
        <taxon>Teleostei</taxon>
        <taxon>Neoteleostei</taxon>
        <taxon>Acanthomorphata</taxon>
        <taxon>Anabantaria</taxon>
        <taxon>Anabantiformes</taxon>
        <taxon>Anabantoidei</taxon>
        <taxon>Osphronemidae</taxon>
        <taxon>Betta</taxon>
    </lineage>
</organism>
<dbReference type="CTD" id="4943"/>
<dbReference type="InterPro" id="IPR035969">
    <property type="entry name" value="Rab-GAP_TBC_sf"/>
</dbReference>
<evidence type="ECO:0000256" key="1">
    <source>
        <dbReference type="ARBA" id="ARBA00022468"/>
    </source>
</evidence>
<keyword evidence="1" id="KW-0343">GTPase activation</keyword>
<feature type="compositionally biased region" description="Low complexity" evidence="2">
    <location>
        <begin position="586"/>
        <end position="599"/>
    </location>
</feature>
<evidence type="ECO:0000313" key="4">
    <source>
        <dbReference type="Proteomes" id="UP000515150"/>
    </source>
</evidence>
<feature type="region of interest" description="Disordered" evidence="2">
    <location>
        <begin position="656"/>
        <end position="702"/>
    </location>
</feature>
<proteinExistence type="predicted"/>
<dbReference type="InParanoid" id="A0A6P7MVY2"/>
<evidence type="ECO:0000256" key="2">
    <source>
        <dbReference type="SAM" id="MobiDB-lite"/>
    </source>
</evidence>
<keyword evidence="4" id="KW-1185">Reference proteome</keyword>
<dbReference type="GO" id="GO:0005776">
    <property type="term" value="C:autophagosome"/>
    <property type="evidence" value="ECO:0007669"/>
    <property type="project" value="TreeGrafter"/>
</dbReference>
<dbReference type="Pfam" id="PF00566">
    <property type="entry name" value="RabGAP-TBC"/>
    <property type="match status" value="1"/>
</dbReference>
<accession>A0A6P7MVY2</accession>
<dbReference type="GO" id="GO:0005096">
    <property type="term" value="F:GTPase activator activity"/>
    <property type="evidence" value="ECO:0007669"/>
    <property type="project" value="UniProtKB-KW"/>
</dbReference>
<feature type="compositionally biased region" description="Low complexity" evidence="2">
    <location>
        <begin position="656"/>
        <end position="689"/>
    </location>
</feature>
<dbReference type="InterPro" id="IPR000195">
    <property type="entry name" value="Rab-GAP-TBC_dom"/>
</dbReference>
<dbReference type="Gene3D" id="1.10.472.80">
    <property type="entry name" value="Ypt/Rab-GAP domain of gyp1p, domain 3"/>
    <property type="match status" value="1"/>
</dbReference>
<feature type="region of interest" description="Disordered" evidence="2">
    <location>
        <begin position="523"/>
        <end position="623"/>
    </location>
</feature>
<feature type="compositionally biased region" description="Polar residues" evidence="2">
    <location>
        <begin position="530"/>
        <end position="544"/>
    </location>
</feature>
<dbReference type="Gene3D" id="1.10.8.270">
    <property type="entry name" value="putative rabgap domain of human tbc1 domain family member 14 like domains"/>
    <property type="match status" value="1"/>
</dbReference>
<dbReference type="SMART" id="SM00164">
    <property type="entry name" value="TBC"/>
    <property type="match status" value="1"/>
</dbReference>
<dbReference type="OrthoDB" id="10264062at2759"/>
<dbReference type="PANTHER" id="PTHR22957:SF333">
    <property type="entry name" value="TBC1 DOMAIN FAMILY MEMBER 25"/>
    <property type="match status" value="1"/>
</dbReference>
<feature type="region of interest" description="Disordered" evidence="2">
    <location>
        <begin position="813"/>
        <end position="832"/>
    </location>
</feature>
<sequence length="832" mass="92259">MAGEEERGVVRVKVKKCDGVLPVEFRSFAVDPQITSLEVLQHILIRAFDLNGKRNFGISYLSRDRSGAEMYLSLLSDWDLDVAFVSAAKPFLQLKMDIKPSEDSPVMEDWDIISPKDVIGSEQLFAERTRSLASAALPFTQSLLSQVGRTLSRVQQAFSWSYGEEIKPFKPPLSDAEFHSYLNGQGQLTRPEDLRLRIYHGGVEPSLRKVVWRYLLNVYPDGLSGQERMDYMKRKTREYDQLKREWTGRVTHEELEFIRGNVLKDVLRTDRAHPYYAGSEDSPHLTALTDLLTTFAITHPQISYCQGMSDIASPILAVMDNEAHAFICFCGIMKRLEGNFRPDGQLMSVKFQHLKLLLQYSDPEFYSYLVSRGADDLFFCYRWLLLELKREFAFDDALRMLEVTWSSLPPDPPETEVELLGPPLEADDNVGCQDKDKAVENCLQDEKEQKEKQRRRHMLRPSREEPDERMSAGAEDKDSRKGSGGDIYHLSTEKTHFQAPLYERQSSFGEFKYYTARNDNSFDMEDAEQPQGSVASIARRQSTLDSEDDPGERTPLIKASVASLPPPCPDAPPTCKTLTPTSTATPSIWPSDSSDSAPASGGGSPPALPVPGASTSSVQVGCAGVNSPTTAVRAAVASPSHTRSLLSSPILSFGRGSSLSGSRSSSNNLPSPGNKSPSTTANTPSSTKAETTGIKQCSLPPPQEFGKGNPFMLFLCLSILLEHREHIIKNGLDYNEMAMHFDRLVRRHNLSRVLQRAKALFADYLQSEVWDSEEGDEVSSDSPTTASAAQHSPSPPASVRPIYSPLASPPNSTYNLATTIPSPTVQGSLLPT</sequence>
<feature type="region of interest" description="Disordered" evidence="2">
    <location>
        <begin position="773"/>
        <end position="806"/>
    </location>
</feature>
<dbReference type="SUPFAM" id="SSF47923">
    <property type="entry name" value="Ypt/Rab-GAP domain of gyp1p"/>
    <property type="match status" value="2"/>
</dbReference>
<dbReference type="FunFam" id="1.10.472.80:FF:000086">
    <property type="entry name" value="TBC1 domain family, member 25"/>
    <property type="match status" value="1"/>
</dbReference>
<dbReference type="RefSeq" id="XP_029011131.1">
    <property type="nucleotide sequence ID" value="XM_029155298.3"/>
</dbReference>
<feature type="compositionally biased region" description="Polar residues" evidence="2">
    <location>
        <begin position="576"/>
        <end position="585"/>
    </location>
</feature>
<dbReference type="GeneID" id="114858273"/>
<evidence type="ECO:0000313" key="5">
    <source>
        <dbReference type="RefSeq" id="XP_029011131.1"/>
    </source>
</evidence>
<feature type="compositionally biased region" description="Basic and acidic residues" evidence="2">
    <location>
        <begin position="461"/>
        <end position="483"/>
    </location>
</feature>
<dbReference type="PROSITE" id="PS50086">
    <property type="entry name" value="TBC_RABGAP"/>
    <property type="match status" value="1"/>
</dbReference>
<name>A0A6P7MVY2_BETSP</name>
<feature type="region of interest" description="Disordered" evidence="2">
    <location>
        <begin position="444"/>
        <end position="492"/>
    </location>
</feature>
<gene>
    <name evidence="5" type="primary">tbc1d25</name>
</gene>
<dbReference type="FunFam" id="1.10.8.270:FF:000020">
    <property type="entry name" value="Putative TBC1 domain family member 25"/>
    <property type="match status" value="1"/>
</dbReference>